<reference evidence="8 9" key="1">
    <citation type="journal article" date="2011" name="Science">
        <title>The Selaginella genome identifies genetic changes associated with the evolution of vascular plants.</title>
        <authorList>
            <person name="Banks J.A."/>
            <person name="Nishiyama T."/>
            <person name="Hasebe M."/>
            <person name="Bowman J.L."/>
            <person name="Gribskov M."/>
            <person name="dePamphilis C."/>
            <person name="Albert V.A."/>
            <person name="Aono N."/>
            <person name="Aoyama T."/>
            <person name="Ambrose B.A."/>
            <person name="Ashton N.W."/>
            <person name="Axtell M.J."/>
            <person name="Barker E."/>
            <person name="Barker M.S."/>
            <person name="Bennetzen J.L."/>
            <person name="Bonawitz N.D."/>
            <person name="Chapple C."/>
            <person name="Cheng C."/>
            <person name="Correa L.G."/>
            <person name="Dacre M."/>
            <person name="DeBarry J."/>
            <person name="Dreyer I."/>
            <person name="Elias M."/>
            <person name="Engstrom E.M."/>
            <person name="Estelle M."/>
            <person name="Feng L."/>
            <person name="Finet C."/>
            <person name="Floyd S.K."/>
            <person name="Frommer W.B."/>
            <person name="Fujita T."/>
            <person name="Gramzow L."/>
            <person name="Gutensohn M."/>
            <person name="Harholt J."/>
            <person name="Hattori M."/>
            <person name="Heyl A."/>
            <person name="Hirai T."/>
            <person name="Hiwatashi Y."/>
            <person name="Ishikawa M."/>
            <person name="Iwata M."/>
            <person name="Karol K.G."/>
            <person name="Koehler B."/>
            <person name="Kolukisaoglu U."/>
            <person name="Kubo M."/>
            <person name="Kurata T."/>
            <person name="Lalonde S."/>
            <person name="Li K."/>
            <person name="Li Y."/>
            <person name="Litt A."/>
            <person name="Lyons E."/>
            <person name="Manning G."/>
            <person name="Maruyama T."/>
            <person name="Michael T.P."/>
            <person name="Mikami K."/>
            <person name="Miyazaki S."/>
            <person name="Morinaga S."/>
            <person name="Murata T."/>
            <person name="Mueller-Roeber B."/>
            <person name="Nelson D.R."/>
            <person name="Obara M."/>
            <person name="Oguri Y."/>
            <person name="Olmstead R.G."/>
            <person name="Onodera N."/>
            <person name="Petersen B.L."/>
            <person name="Pils B."/>
            <person name="Prigge M."/>
            <person name="Rensing S.A."/>
            <person name="Riano-Pachon D.M."/>
            <person name="Roberts A.W."/>
            <person name="Sato Y."/>
            <person name="Scheller H.V."/>
            <person name="Schulz B."/>
            <person name="Schulz C."/>
            <person name="Shakirov E.V."/>
            <person name="Shibagaki N."/>
            <person name="Shinohara N."/>
            <person name="Shippen D.E."/>
            <person name="Soerensen I."/>
            <person name="Sotooka R."/>
            <person name="Sugimoto N."/>
            <person name="Sugita M."/>
            <person name="Sumikawa N."/>
            <person name="Tanurdzic M."/>
            <person name="Theissen G."/>
            <person name="Ulvskov P."/>
            <person name="Wakazuki S."/>
            <person name="Weng J.K."/>
            <person name="Willats W.W."/>
            <person name="Wipf D."/>
            <person name="Wolf P.G."/>
            <person name="Yang L."/>
            <person name="Zimmer A.D."/>
            <person name="Zhu Q."/>
            <person name="Mitros T."/>
            <person name="Hellsten U."/>
            <person name="Loque D."/>
            <person name="Otillar R."/>
            <person name="Salamov A."/>
            <person name="Schmutz J."/>
            <person name="Shapiro H."/>
            <person name="Lindquist E."/>
            <person name="Lucas S."/>
            <person name="Rokhsar D."/>
            <person name="Grigoriev I.V."/>
        </authorList>
    </citation>
    <scope>NUCLEOTIDE SEQUENCE [LARGE SCALE GENOMIC DNA]</scope>
</reference>
<feature type="domain" description="C3H1-type" evidence="7">
    <location>
        <begin position="26"/>
        <end position="53"/>
    </location>
</feature>
<dbReference type="PROSITE" id="PS00518">
    <property type="entry name" value="ZF_RING_1"/>
    <property type="match status" value="1"/>
</dbReference>
<dbReference type="InterPro" id="IPR018957">
    <property type="entry name" value="Znf_C3HC4_RING-type"/>
</dbReference>
<organism evidence="9">
    <name type="scientific">Selaginella moellendorffii</name>
    <name type="common">Spikemoss</name>
    <dbReference type="NCBI Taxonomy" id="88036"/>
    <lineage>
        <taxon>Eukaryota</taxon>
        <taxon>Viridiplantae</taxon>
        <taxon>Streptophyta</taxon>
        <taxon>Embryophyta</taxon>
        <taxon>Tracheophyta</taxon>
        <taxon>Lycopodiopsida</taxon>
        <taxon>Selaginellales</taxon>
        <taxon>Selaginellaceae</taxon>
        <taxon>Selaginella</taxon>
    </lineage>
</organism>
<dbReference type="Gene3D" id="3.30.40.10">
    <property type="entry name" value="Zinc/RING finger domain, C3HC4 (zinc finger)"/>
    <property type="match status" value="1"/>
</dbReference>
<evidence type="ECO:0000259" key="7">
    <source>
        <dbReference type="PROSITE" id="PS50103"/>
    </source>
</evidence>
<dbReference type="AlphaFoldDB" id="D8S761"/>
<keyword evidence="4 5" id="KW-0862">Zinc</keyword>
<dbReference type="PROSITE" id="PS50089">
    <property type="entry name" value="ZF_RING_2"/>
    <property type="match status" value="1"/>
</dbReference>
<evidence type="ECO:0000256" key="4">
    <source>
        <dbReference type="ARBA" id="ARBA00022833"/>
    </source>
</evidence>
<gene>
    <name evidence="8" type="ORF">SELMODRAFT_110501</name>
</gene>
<keyword evidence="2 5" id="KW-0479">Metal-binding</keyword>
<keyword evidence="1" id="KW-0808">Transferase</keyword>
<evidence type="ECO:0000256" key="1">
    <source>
        <dbReference type="ARBA" id="ARBA00022679"/>
    </source>
</evidence>
<dbReference type="Gramene" id="EFJ19697">
    <property type="protein sequence ID" value="EFJ19697"/>
    <property type="gene ID" value="SELMODRAFT_110501"/>
</dbReference>
<protein>
    <submittedName>
        <fullName evidence="8">Uncharacterized protein</fullName>
    </submittedName>
</protein>
<dbReference type="CDD" id="cd16521">
    <property type="entry name" value="RING-HC_MKRN"/>
    <property type="match status" value="1"/>
</dbReference>
<evidence type="ECO:0000259" key="6">
    <source>
        <dbReference type="PROSITE" id="PS50089"/>
    </source>
</evidence>
<name>D8S761_SELML</name>
<dbReference type="KEGG" id="smo:SELMODRAFT_110501"/>
<keyword evidence="3 5" id="KW-0863">Zinc-finger</keyword>
<dbReference type="eggNOG" id="KOG1039">
    <property type="taxonomic scope" value="Eukaryota"/>
</dbReference>
<dbReference type="Pfam" id="PF00097">
    <property type="entry name" value="zf-C3HC4"/>
    <property type="match status" value="1"/>
</dbReference>
<dbReference type="Gene3D" id="4.10.1000.10">
    <property type="entry name" value="Zinc finger, CCCH-type"/>
    <property type="match status" value="1"/>
</dbReference>
<dbReference type="SMART" id="SM00184">
    <property type="entry name" value="RING"/>
    <property type="match status" value="1"/>
</dbReference>
<evidence type="ECO:0000313" key="9">
    <source>
        <dbReference type="Proteomes" id="UP000001514"/>
    </source>
</evidence>
<evidence type="ECO:0000256" key="3">
    <source>
        <dbReference type="ARBA" id="ARBA00022771"/>
    </source>
</evidence>
<feature type="domain" description="C3H1-type" evidence="7">
    <location>
        <begin position="1"/>
        <end position="25"/>
    </location>
</feature>
<dbReference type="SUPFAM" id="SSF90229">
    <property type="entry name" value="CCCH zinc finger"/>
    <property type="match status" value="2"/>
</dbReference>
<evidence type="ECO:0000256" key="5">
    <source>
        <dbReference type="PROSITE-ProRule" id="PRU00723"/>
    </source>
</evidence>
<dbReference type="GO" id="GO:0016567">
    <property type="term" value="P:protein ubiquitination"/>
    <property type="evidence" value="ECO:0000318"/>
    <property type="project" value="GO_Central"/>
</dbReference>
<feature type="domain" description="C3H1-type" evidence="7">
    <location>
        <begin position="106"/>
        <end position="133"/>
    </location>
</feature>
<feature type="non-terminal residue" evidence="8">
    <location>
        <position position="1"/>
    </location>
</feature>
<dbReference type="GO" id="GO:0061630">
    <property type="term" value="F:ubiquitin protein ligase activity"/>
    <property type="evidence" value="ECO:0000318"/>
    <property type="project" value="GO_Central"/>
</dbReference>
<dbReference type="SMART" id="SM00356">
    <property type="entry name" value="ZnF_C3H1"/>
    <property type="match status" value="4"/>
</dbReference>
<dbReference type="Pfam" id="PF14608">
    <property type="entry name" value="zf-CCCH_2"/>
    <property type="match status" value="2"/>
</dbReference>
<dbReference type="PANTHER" id="PTHR11224">
    <property type="entry name" value="MAKORIN-RELATED"/>
    <property type="match status" value="1"/>
</dbReference>
<dbReference type="InterPro" id="IPR001841">
    <property type="entry name" value="Znf_RING"/>
</dbReference>
<feature type="zinc finger region" description="C3H1-type" evidence="5">
    <location>
        <begin position="1"/>
        <end position="25"/>
    </location>
</feature>
<dbReference type="PANTHER" id="PTHR11224:SF10">
    <property type="entry name" value="IP09428P-RELATED"/>
    <property type="match status" value="1"/>
</dbReference>
<dbReference type="InterPro" id="IPR045072">
    <property type="entry name" value="MKRN-like"/>
</dbReference>
<keyword evidence="9" id="KW-1185">Reference proteome</keyword>
<evidence type="ECO:0000313" key="8">
    <source>
        <dbReference type="EMBL" id="EFJ19697.1"/>
    </source>
</evidence>
<dbReference type="STRING" id="88036.D8S761"/>
<dbReference type="InParanoid" id="D8S761"/>
<dbReference type="GO" id="GO:0008270">
    <property type="term" value="F:zinc ion binding"/>
    <property type="evidence" value="ECO:0007669"/>
    <property type="project" value="UniProtKB-KW"/>
</dbReference>
<dbReference type="OMA" id="FYKHAYH"/>
<dbReference type="EMBL" id="GL377605">
    <property type="protein sequence ID" value="EFJ19697.1"/>
    <property type="molecule type" value="Genomic_DNA"/>
</dbReference>
<feature type="domain" description="RING-type" evidence="6">
    <location>
        <begin position="175"/>
        <end position="232"/>
    </location>
</feature>
<dbReference type="GO" id="GO:0000209">
    <property type="term" value="P:protein polyubiquitination"/>
    <property type="evidence" value="ECO:0007669"/>
    <property type="project" value="InterPro"/>
</dbReference>
<dbReference type="Pfam" id="PF00642">
    <property type="entry name" value="zf-CCCH"/>
    <property type="match status" value="2"/>
</dbReference>
<feature type="zinc finger region" description="C3H1-type" evidence="5">
    <location>
        <begin position="26"/>
        <end position="53"/>
    </location>
</feature>
<proteinExistence type="predicted"/>
<accession>D8S761</accession>
<evidence type="ECO:0000256" key="2">
    <source>
        <dbReference type="ARBA" id="ARBA00022723"/>
    </source>
</evidence>
<sequence length="316" mass="35769">RILCKYYLHGACLKGDSCQFSHSFDDPSSNICTFYQRGVCSYGSRCRYEHVRLPRPKLPFLPLLNAWQERPLVPPPAPSPSLATFDTFEPDPWEEFQAPDTASLDLADRPICSFAAAGYCPYGNSCSNLHGDLCESCGKHCLHPFREAEREEHREQCVRSQKRLELLRMSQDIECSVCLERVLSKPSMSDRKFGILSGCDHPFCIACIRDWRGGTRPGMDLETIVRACPICRVSSHYVIPSVVWYSNTEEKEEIVNGYKNKLSSIDCKYFEYGNSTCPFGTSCFYRHAYGDGTKEEVKLRHLGAADGTTVIAKNIR</sequence>
<dbReference type="PROSITE" id="PS50103">
    <property type="entry name" value="ZF_C3H1"/>
    <property type="match status" value="4"/>
</dbReference>
<dbReference type="InterPro" id="IPR036855">
    <property type="entry name" value="Znf_CCCH_sf"/>
</dbReference>
<dbReference type="SUPFAM" id="SSF57850">
    <property type="entry name" value="RING/U-box"/>
    <property type="match status" value="1"/>
</dbReference>
<dbReference type="Proteomes" id="UP000001514">
    <property type="component" value="Unassembled WGS sequence"/>
</dbReference>
<dbReference type="InterPro" id="IPR000571">
    <property type="entry name" value="Znf_CCCH"/>
</dbReference>
<feature type="zinc finger region" description="C3H1-type" evidence="5">
    <location>
        <begin position="261"/>
        <end position="290"/>
    </location>
</feature>
<feature type="domain" description="C3H1-type" evidence="7">
    <location>
        <begin position="261"/>
        <end position="290"/>
    </location>
</feature>
<dbReference type="HOGENOM" id="CLU_040815_1_0_1"/>
<dbReference type="InterPro" id="IPR017907">
    <property type="entry name" value="Znf_RING_CS"/>
</dbReference>
<feature type="zinc finger region" description="C3H1-type" evidence="5">
    <location>
        <begin position="106"/>
        <end position="133"/>
    </location>
</feature>
<dbReference type="FunCoup" id="D8S761">
    <property type="interactions" value="2008"/>
</dbReference>
<dbReference type="InterPro" id="IPR013083">
    <property type="entry name" value="Znf_RING/FYVE/PHD"/>
</dbReference>